<dbReference type="OrthoDB" id="9809583at2"/>
<dbReference type="InterPro" id="IPR012334">
    <property type="entry name" value="Pectin_lyas_fold"/>
</dbReference>
<gene>
    <name evidence="3" type="ORF">SAMN05216241_102222</name>
</gene>
<dbReference type="SMART" id="SM00710">
    <property type="entry name" value="PbH1"/>
    <property type="match status" value="7"/>
</dbReference>
<feature type="region of interest" description="Disordered" evidence="1">
    <location>
        <begin position="603"/>
        <end position="659"/>
    </location>
</feature>
<dbReference type="InterPro" id="IPR011050">
    <property type="entry name" value="Pectin_lyase_fold/virulence"/>
</dbReference>
<dbReference type="Pfam" id="PF13229">
    <property type="entry name" value="Beta_helix"/>
    <property type="match status" value="1"/>
</dbReference>
<dbReference type="PANTHER" id="PTHR42535">
    <property type="entry name" value="OOKINETE PROTEIN, PUTATIVE-RELATED"/>
    <property type="match status" value="1"/>
</dbReference>
<dbReference type="InterPro" id="IPR013320">
    <property type="entry name" value="ConA-like_dom_sf"/>
</dbReference>
<dbReference type="Gene3D" id="2.60.120.200">
    <property type="match status" value="1"/>
</dbReference>
<feature type="region of interest" description="Disordered" evidence="1">
    <location>
        <begin position="366"/>
        <end position="432"/>
    </location>
</feature>
<protein>
    <submittedName>
        <fullName evidence="3">Right handed beta helix region</fullName>
    </submittedName>
</protein>
<organism evidence="3 4">
    <name type="scientific">Limimonas halophila</name>
    <dbReference type="NCBI Taxonomy" id="1082479"/>
    <lineage>
        <taxon>Bacteria</taxon>
        <taxon>Pseudomonadati</taxon>
        <taxon>Pseudomonadota</taxon>
        <taxon>Alphaproteobacteria</taxon>
        <taxon>Rhodospirillales</taxon>
        <taxon>Rhodovibrionaceae</taxon>
        <taxon>Limimonas</taxon>
    </lineage>
</organism>
<dbReference type="InterPro" id="IPR006626">
    <property type="entry name" value="PbH1"/>
</dbReference>
<accession>A0A1G7NP61</accession>
<dbReference type="EMBL" id="FNCE01000002">
    <property type="protein sequence ID" value="SDF75060.1"/>
    <property type="molecule type" value="Genomic_DNA"/>
</dbReference>
<feature type="domain" description="Right handed beta helix" evidence="2">
    <location>
        <begin position="85"/>
        <end position="266"/>
    </location>
</feature>
<dbReference type="PANTHER" id="PTHR42535:SF2">
    <property type="entry name" value="CHROMOSOME UNDETERMINED SCAFFOLD_146, WHOLE GENOME SHOTGUN SEQUENCE"/>
    <property type="match status" value="1"/>
</dbReference>
<name>A0A1G7NP61_9PROT</name>
<evidence type="ECO:0000259" key="2">
    <source>
        <dbReference type="Pfam" id="PF13229"/>
    </source>
</evidence>
<dbReference type="AlphaFoldDB" id="A0A1G7NP61"/>
<proteinExistence type="predicted"/>
<dbReference type="SUPFAM" id="SSF51126">
    <property type="entry name" value="Pectin lyase-like"/>
    <property type="match status" value="1"/>
</dbReference>
<dbReference type="SUPFAM" id="SSF49899">
    <property type="entry name" value="Concanavalin A-like lectins/glucanases"/>
    <property type="match status" value="1"/>
</dbReference>
<evidence type="ECO:0000313" key="4">
    <source>
        <dbReference type="Proteomes" id="UP000199415"/>
    </source>
</evidence>
<evidence type="ECO:0000313" key="3">
    <source>
        <dbReference type="EMBL" id="SDF75060.1"/>
    </source>
</evidence>
<feature type="region of interest" description="Disordered" evidence="1">
    <location>
        <begin position="781"/>
        <end position="802"/>
    </location>
</feature>
<keyword evidence="4" id="KW-1185">Reference proteome</keyword>
<evidence type="ECO:0000256" key="1">
    <source>
        <dbReference type="SAM" id="MobiDB-lite"/>
    </source>
</evidence>
<dbReference type="Gene3D" id="2.160.20.10">
    <property type="entry name" value="Single-stranded right-handed beta-helix, Pectin lyase-like"/>
    <property type="match status" value="1"/>
</dbReference>
<dbReference type="Pfam" id="PF13385">
    <property type="entry name" value="Laminin_G_3"/>
    <property type="match status" value="1"/>
</dbReference>
<dbReference type="STRING" id="1082479.SAMN05216241_102222"/>
<sequence>MAITVSNGSELRSALNSTSGGETIELASGNYGSVDLSGFNFSEKVTITSQEQLGATFNHIDMSGSSGMTLSDVTVHVPNGNQDRAVWIRNSDDIDIVNSELKGSVDGNFTNDELGMKVENSSSINVSNNEMHNFFKGAKFRETTDLTVRENNVHDMQKDGLNFVGVQDVLVENNLVRDMHPVEESAHTDFIQFWNIQTDMKSSDVTIRGNALLQGNEFQTQGMFIGDPPSGGYQNFTIEDNLIYTSHVHGITGANLQNSSVSNNTVLTAPGVDWDATIRPSGDNIELKNNVTTGFRNKSGADDASGNLVVQYTDPNGENYYGDLFQNAFDNSGISVEDLMPVAGSKVDFGSGMGAEERLQEIANGANVGGRVEDGSATDGNADDTTSSDDTTTDDSSSDGGSTDGSDSGSTDGGSTGGDETTDGGQTGDGVAYELGERTFDGSTGSAVVVPHDPAFATEEGTLAMTFTPDSASGAQGLFSKDSTGFDNGGHLTVRLVDGSIEVRLQSDSASHEVVASKAVSAGETNTMALTFGNDGMQLYVNGELADSAGYGGGMANNAEPMVIGANQWASGNESADVIQEGFDGTIASTKLFTRALTQDEVSNLGNSDGGSQDDTAETGDGGTSDDGGTQDGADGESSAPDDDAPADPGEAEGPSNVLMLGGEDQTVEVPFDAQVRGTSAPETVNVGEGAHVQFGANDGDSIELAGDFADYDLTSGGNTLSFVNGDTRADVSLNAETEIVFGDGMANADIGLTDNGVELTLGGQAVGSDFDRSEVNLDGSEVSGDDAMPAMPSQGGPAPVQTGTSAGENIDGNQDGTIAGNGGDDRFVFGQQQTDVEITDFSADDQLLFTDGVTEDDVVVSNADGGDGSVSLAVGEVGVTVTGISAEADGGIADTSTFEGAFGVDSLAFA</sequence>
<feature type="compositionally biased region" description="Low complexity" evidence="1">
    <location>
        <begin position="647"/>
        <end position="656"/>
    </location>
</feature>
<dbReference type="Proteomes" id="UP000199415">
    <property type="component" value="Unassembled WGS sequence"/>
</dbReference>
<feature type="compositionally biased region" description="Low complexity" evidence="1">
    <location>
        <begin position="375"/>
        <end position="390"/>
    </location>
</feature>
<reference evidence="3 4" key="1">
    <citation type="submission" date="2016-10" db="EMBL/GenBank/DDBJ databases">
        <authorList>
            <person name="de Groot N.N."/>
        </authorList>
    </citation>
    <scope>NUCLEOTIDE SEQUENCE [LARGE SCALE GENOMIC DNA]</scope>
    <source>
        <strain evidence="3 4">DSM 25584</strain>
    </source>
</reference>
<feature type="compositionally biased region" description="Low complexity" evidence="1">
    <location>
        <begin position="398"/>
        <end position="410"/>
    </location>
</feature>
<dbReference type="InterPro" id="IPR039448">
    <property type="entry name" value="Beta_helix"/>
</dbReference>
<dbReference type="RefSeq" id="WP_090018856.1">
    <property type="nucleotide sequence ID" value="NZ_FNCE01000002.1"/>
</dbReference>